<feature type="domain" description="Major facilitator superfamily (MFS) profile" evidence="8">
    <location>
        <begin position="1"/>
        <end position="433"/>
    </location>
</feature>
<evidence type="ECO:0000256" key="2">
    <source>
        <dbReference type="ARBA" id="ARBA00022448"/>
    </source>
</evidence>
<feature type="transmembrane region" description="Helical" evidence="7">
    <location>
        <begin position="289"/>
        <end position="309"/>
    </location>
</feature>
<feature type="transmembrane region" description="Helical" evidence="7">
    <location>
        <begin position="378"/>
        <end position="399"/>
    </location>
</feature>
<keyword evidence="3" id="KW-1003">Cell membrane</keyword>
<dbReference type="Gene3D" id="1.20.1250.20">
    <property type="entry name" value="MFS general substrate transporter like domains"/>
    <property type="match status" value="2"/>
</dbReference>
<name>A0A919REC9_9ACTN</name>
<evidence type="ECO:0000256" key="4">
    <source>
        <dbReference type="ARBA" id="ARBA00022692"/>
    </source>
</evidence>
<feature type="transmembrane region" description="Helical" evidence="7">
    <location>
        <begin position="31"/>
        <end position="53"/>
    </location>
</feature>
<dbReference type="InterPro" id="IPR036259">
    <property type="entry name" value="MFS_trans_sf"/>
</dbReference>
<dbReference type="GO" id="GO:0022857">
    <property type="term" value="F:transmembrane transporter activity"/>
    <property type="evidence" value="ECO:0007669"/>
    <property type="project" value="InterPro"/>
</dbReference>
<dbReference type="Proteomes" id="UP000606172">
    <property type="component" value="Unassembled WGS sequence"/>
</dbReference>
<keyword evidence="6 7" id="KW-0472">Membrane</keyword>
<sequence length="440" mass="44357">MPLLLATFTATLASNIVNVPMPLLIGDLDVSLAAGSLVITAFTLPFAVLLPIAGWLGDRVGHRRLFCLALLVLGAGSAAAAAAPALPLLVACRVVQGVATAAILPTVMALISEGADGPRRGRALAAWAAANGLGQAASPALGGVLAAWFGWRAVFWPVALLSLAGLVLAFALLPKSRPRAIPLEWAGATLLTLTSFLALGTMSAAAAVGTRSPAVWAGAFLAVLTLVVFVVVERRHAEPFLPPRLVVESRYLRSCLAVSAQMFCLGATLLAMPLYLIGEHGVSAQATGAMMLGVPLAMVVLAPVAGVTLERAGARFALRLGLVILIAGQVLSAVVLSTAEPHLPLLMGALVTVGAGIAFVQTPAAIGATRSRAGRLGAGLGLFNLTRFGGAVLGTAWAAGVIDRAPAFGLVFLAGAAVAVAGLLGSFAGPDPAADGEQTV</sequence>
<feature type="transmembrane region" description="Helical" evidence="7">
    <location>
        <begin position="254"/>
        <end position="277"/>
    </location>
</feature>
<feature type="transmembrane region" description="Helical" evidence="7">
    <location>
        <begin position="185"/>
        <end position="208"/>
    </location>
</feature>
<dbReference type="EMBL" id="BOOW01000015">
    <property type="protein sequence ID" value="GII92323.1"/>
    <property type="molecule type" value="Genomic_DNA"/>
</dbReference>
<dbReference type="InterPro" id="IPR020846">
    <property type="entry name" value="MFS_dom"/>
</dbReference>
<reference evidence="9" key="1">
    <citation type="submission" date="2021-01" db="EMBL/GenBank/DDBJ databases">
        <title>Whole genome shotgun sequence of Sinosporangium siamense NBRC 109515.</title>
        <authorList>
            <person name="Komaki H."/>
            <person name="Tamura T."/>
        </authorList>
    </citation>
    <scope>NUCLEOTIDE SEQUENCE</scope>
    <source>
        <strain evidence="9">NBRC 109515</strain>
    </source>
</reference>
<protein>
    <submittedName>
        <fullName evidence="9">Multidrug resistance protein</fullName>
    </submittedName>
</protein>
<evidence type="ECO:0000313" key="10">
    <source>
        <dbReference type="Proteomes" id="UP000606172"/>
    </source>
</evidence>
<evidence type="ECO:0000256" key="6">
    <source>
        <dbReference type="ARBA" id="ARBA00023136"/>
    </source>
</evidence>
<keyword evidence="5 7" id="KW-1133">Transmembrane helix</keyword>
<dbReference type="GO" id="GO:0005886">
    <property type="term" value="C:plasma membrane"/>
    <property type="evidence" value="ECO:0007669"/>
    <property type="project" value="UniProtKB-SubCell"/>
</dbReference>
<feature type="transmembrane region" description="Helical" evidence="7">
    <location>
        <begin position="345"/>
        <end position="366"/>
    </location>
</feature>
<dbReference type="PRINTS" id="PR01036">
    <property type="entry name" value="TCRTETB"/>
</dbReference>
<dbReference type="PANTHER" id="PTHR42718:SF46">
    <property type="entry name" value="BLR6921 PROTEIN"/>
    <property type="match status" value="1"/>
</dbReference>
<evidence type="ECO:0000256" key="7">
    <source>
        <dbReference type="SAM" id="Phobius"/>
    </source>
</evidence>
<feature type="transmembrane region" description="Helical" evidence="7">
    <location>
        <begin position="94"/>
        <end position="112"/>
    </location>
</feature>
<proteinExistence type="predicted"/>
<feature type="transmembrane region" description="Helical" evidence="7">
    <location>
        <begin position="124"/>
        <end position="148"/>
    </location>
</feature>
<feature type="transmembrane region" description="Helical" evidence="7">
    <location>
        <begin position="316"/>
        <end position="339"/>
    </location>
</feature>
<evidence type="ECO:0000256" key="3">
    <source>
        <dbReference type="ARBA" id="ARBA00022475"/>
    </source>
</evidence>
<evidence type="ECO:0000313" key="9">
    <source>
        <dbReference type="EMBL" id="GII92323.1"/>
    </source>
</evidence>
<evidence type="ECO:0000256" key="5">
    <source>
        <dbReference type="ARBA" id="ARBA00022989"/>
    </source>
</evidence>
<accession>A0A919REC9</accession>
<feature type="transmembrane region" description="Helical" evidence="7">
    <location>
        <begin position="214"/>
        <end position="233"/>
    </location>
</feature>
<evidence type="ECO:0000259" key="8">
    <source>
        <dbReference type="PROSITE" id="PS50850"/>
    </source>
</evidence>
<comment type="subcellular location">
    <subcellularLocation>
        <location evidence="1">Cell membrane</location>
        <topology evidence="1">Multi-pass membrane protein</topology>
    </subcellularLocation>
</comment>
<gene>
    <name evidence="9" type="ORF">Ssi02_25540</name>
</gene>
<keyword evidence="10" id="KW-1185">Reference proteome</keyword>
<keyword evidence="2" id="KW-0813">Transport</keyword>
<dbReference type="PANTHER" id="PTHR42718">
    <property type="entry name" value="MAJOR FACILITATOR SUPERFAMILY MULTIDRUG TRANSPORTER MFSC"/>
    <property type="match status" value="1"/>
</dbReference>
<feature type="transmembrane region" description="Helical" evidence="7">
    <location>
        <begin position="405"/>
        <end position="424"/>
    </location>
</feature>
<feature type="transmembrane region" description="Helical" evidence="7">
    <location>
        <begin position="154"/>
        <end position="173"/>
    </location>
</feature>
<keyword evidence="4 7" id="KW-0812">Transmembrane</keyword>
<evidence type="ECO:0000256" key="1">
    <source>
        <dbReference type="ARBA" id="ARBA00004651"/>
    </source>
</evidence>
<dbReference type="AlphaFoldDB" id="A0A919REC9"/>
<organism evidence="9 10">
    <name type="scientific">Sinosporangium siamense</name>
    <dbReference type="NCBI Taxonomy" id="1367973"/>
    <lineage>
        <taxon>Bacteria</taxon>
        <taxon>Bacillati</taxon>
        <taxon>Actinomycetota</taxon>
        <taxon>Actinomycetes</taxon>
        <taxon>Streptosporangiales</taxon>
        <taxon>Streptosporangiaceae</taxon>
        <taxon>Sinosporangium</taxon>
    </lineage>
</organism>
<dbReference type="Pfam" id="PF07690">
    <property type="entry name" value="MFS_1"/>
    <property type="match status" value="1"/>
</dbReference>
<comment type="caution">
    <text evidence="9">The sequence shown here is derived from an EMBL/GenBank/DDBJ whole genome shotgun (WGS) entry which is preliminary data.</text>
</comment>
<dbReference type="SUPFAM" id="SSF103473">
    <property type="entry name" value="MFS general substrate transporter"/>
    <property type="match status" value="1"/>
</dbReference>
<feature type="transmembrane region" description="Helical" evidence="7">
    <location>
        <begin position="65"/>
        <end position="88"/>
    </location>
</feature>
<dbReference type="RefSeq" id="WP_204025072.1">
    <property type="nucleotide sequence ID" value="NZ_BOOW01000015.1"/>
</dbReference>
<dbReference type="PROSITE" id="PS50850">
    <property type="entry name" value="MFS"/>
    <property type="match status" value="1"/>
</dbReference>
<dbReference type="InterPro" id="IPR011701">
    <property type="entry name" value="MFS"/>
</dbReference>